<evidence type="ECO:0000313" key="2">
    <source>
        <dbReference type="EMBL" id="GAA5053945.1"/>
    </source>
</evidence>
<dbReference type="EMBL" id="BAABKX010000013">
    <property type="protein sequence ID" value="GAA5053945.1"/>
    <property type="molecule type" value="Genomic_DNA"/>
</dbReference>
<reference evidence="2 3" key="1">
    <citation type="journal article" date="2019" name="Int. J. Syst. Evol. Microbiol.">
        <title>The Global Catalogue of Microorganisms (GCM) 10K type strain sequencing project: providing services to taxonomists for standard genome sequencing and annotation.</title>
        <authorList>
            <consortium name="The Broad Institute Genomics Platform"/>
            <consortium name="The Broad Institute Genome Sequencing Center for Infectious Disease"/>
            <person name="Wu L."/>
            <person name="Ma J."/>
        </authorList>
    </citation>
    <scope>NUCLEOTIDE SEQUENCE [LARGE SCALE GENOMIC DNA]</scope>
    <source>
        <strain evidence="2 3">JCM 17504</strain>
    </source>
</reference>
<feature type="transmembrane region" description="Helical" evidence="1">
    <location>
        <begin position="160"/>
        <end position="186"/>
    </location>
</feature>
<dbReference type="Proteomes" id="UP001501729">
    <property type="component" value="Unassembled WGS sequence"/>
</dbReference>
<evidence type="ECO:0008006" key="4">
    <source>
        <dbReference type="Google" id="ProtNLM"/>
    </source>
</evidence>
<dbReference type="RefSeq" id="WP_227778455.1">
    <property type="nucleotide sequence ID" value="NZ_BAABKX010000013.1"/>
</dbReference>
<feature type="transmembrane region" description="Helical" evidence="1">
    <location>
        <begin position="20"/>
        <end position="41"/>
    </location>
</feature>
<name>A0AAV3UJT4_9EURY</name>
<sequence>MTVQELYQHFIEDVMDGEKVLEATMVIISGYMLWGTTTFSIDSAAQFPRLAASVVFTGSILLLVRNYLPASIRRMLVSDGGTFEASEELTEQQESTEQDLAMTEEGVSSVNRPLHDSVFTALSIVGYALLGYAIGLLWASPWFVIVYARWYRIDLLRTAILTVVAFAIAYSFMVVLNVSMATGAILTLGGASWLV</sequence>
<accession>A0AAV3UJT4</accession>
<gene>
    <name evidence="2" type="ORF">GCM10025751_31840</name>
</gene>
<protein>
    <recommendedName>
        <fullName evidence="4">Tripartite tricarboxylate transporter TctB family protein</fullName>
    </recommendedName>
</protein>
<comment type="caution">
    <text evidence="2">The sequence shown here is derived from an EMBL/GenBank/DDBJ whole genome shotgun (WGS) entry which is preliminary data.</text>
</comment>
<keyword evidence="1" id="KW-1133">Transmembrane helix</keyword>
<dbReference type="AlphaFoldDB" id="A0AAV3UJT4"/>
<dbReference type="GeneID" id="68616764"/>
<feature type="transmembrane region" description="Helical" evidence="1">
    <location>
        <begin position="124"/>
        <end position="148"/>
    </location>
</feature>
<evidence type="ECO:0000313" key="3">
    <source>
        <dbReference type="Proteomes" id="UP001501729"/>
    </source>
</evidence>
<keyword evidence="3" id="KW-1185">Reference proteome</keyword>
<keyword evidence="1" id="KW-0812">Transmembrane</keyword>
<keyword evidence="1" id="KW-0472">Membrane</keyword>
<organism evidence="2 3">
    <name type="scientific">Haladaptatus pallidirubidus</name>
    <dbReference type="NCBI Taxonomy" id="1008152"/>
    <lineage>
        <taxon>Archaea</taxon>
        <taxon>Methanobacteriati</taxon>
        <taxon>Methanobacteriota</taxon>
        <taxon>Stenosarchaea group</taxon>
        <taxon>Halobacteria</taxon>
        <taxon>Halobacteriales</taxon>
        <taxon>Haladaptataceae</taxon>
        <taxon>Haladaptatus</taxon>
    </lineage>
</organism>
<evidence type="ECO:0000256" key="1">
    <source>
        <dbReference type="SAM" id="Phobius"/>
    </source>
</evidence>
<proteinExistence type="predicted"/>
<feature type="transmembrane region" description="Helical" evidence="1">
    <location>
        <begin position="50"/>
        <end position="68"/>
    </location>
</feature>